<comment type="caution">
    <text evidence="5">The sequence shown here is derived from an EMBL/GenBank/DDBJ whole genome shotgun (WGS) entry which is preliminary data.</text>
</comment>
<comment type="cofactor">
    <cofactor evidence="1">
        <name>a divalent metal cation</name>
        <dbReference type="ChEBI" id="CHEBI:60240"/>
    </cofactor>
</comment>
<feature type="domain" description="DDE Tnp4" evidence="4">
    <location>
        <begin position="201"/>
        <end position="359"/>
    </location>
</feature>
<keyword evidence="2" id="KW-0479">Metal-binding</keyword>
<dbReference type="GO" id="GO:0046872">
    <property type="term" value="F:metal ion binding"/>
    <property type="evidence" value="ECO:0007669"/>
    <property type="project" value="UniProtKB-KW"/>
</dbReference>
<evidence type="ECO:0000313" key="5">
    <source>
        <dbReference type="EMBL" id="GMF45226.1"/>
    </source>
</evidence>
<keyword evidence="6" id="KW-1185">Reference proteome</keyword>
<evidence type="ECO:0000256" key="1">
    <source>
        <dbReference type="ARBA" id="ARBA00001968"/>
    </source>
</evidence>
<reference evidence="5" key="1">
    <citation type="submission" date="2023-04" db="EMBL/GenBank/DDBJ databases">
        <title>Phytophthora fragariaefolia NBRC 109709.</title>
        <authorList>
            <person name="Ichikawa N."/>
            <person name="Sato H."/>
            <person name="Tonouchi N."/>
        </authorList>
    </citation>
    <scope>NUCLEOTIDE SEQUENCE</scope>
    <source>
        <strain evidence="5">NBRC 109709</strain>
    </source>
</reference>
<feature type="region of interest" description="Disordered" evidence="3">
    <location>
        <begin position="386"/>
        <end position="413"/>
    </location>
</feature>
<evidence type="ECO:0000313" key="6">
    <source>
        <dbReference type="Proteomes" id="UP001165121"/>
    </source>
</evidence>
<dbReference type="InterPro" id="IPR027806">
    <property type="entry name" value="HARBI1_dom"/>
</dbReference>
<evidence type="ECO:0000256" key="2">
    <source>
        <dbReference type="ARBA" id="ARBA00022723"/>
    </source>
</evidence>
<sequence>MPRQASGSRQSARDRVEAVLLELQERRIEREQNLNQYSDAPLNVVEHHDTDTPIMGPFRDLIGPEAIKDMTNFSLGEFDDLWLTVRDHISANYNVGRGRRCEIKPKDAFFMTLVMLKEGGTWDSNAKRFQLATTTFTDVITKFIKLLTPKIYADHVERRCDETTMRGACARGNTFGNYPCALYAVGVTFQQSWRPAGGVGESGKFYSENHHLHGIKVEVSVDKRGFAINCSQHEPAATPDLTIFEQNKAFHLQRVQKLLGDESLPDDGPLVDAHPHEWAILAGNSHQGAADYLRCIVPKRGNNLSRADQTFNDKIARDRAVVENYLGRLNELWRITADKYRPARELYDDLFRMCVGLTNVHVSHSPLGREDGDWYRRSQNKLIETGNKFKQKRRLAQEKYRAKKRQRDSSSSV</sequence>
<accession>A0A9W7CZW6</accession>
<protein>
    <submittedName>
        <fullName evidence="5">Unnamed protein product</fullName>
    </submittedName>
</protein>
<dbReference type="Proteomes" id="UP001165121">
    <property type="component" value="Unassembled WGS sequence"/>
</dbReference>
<dbReference type="Pfam" id="PF13359">
    <property type="entry name" value="DDE_Tnp_4"/>
    <property type="match status" value="1"/>
</dbReference>
<gene>
    <name evidence="5" type="ORF">Pfra01_001609300</name>
</gene>
<evidence type="ECO:0000259" key="4">
    <source>
        <dbReference type="Pfam" id="PF13359"/>
    </source>
</evidence>
<evidence type="ECO:0000256" key="3">
    <source>
        <dbReference type="SAM" id="MobiDB-lite"/>
    </source>
</evidence>
<organism evidence="5 6">
    <name type="scientific">Phytophthora fragariaefolia</name>
    <dbReference type="NCBI Taxonomy" id="1490495"/>
    <lineage>
        <taxon>Eukaryota</taxon>
        <taxon>Sar</taxon>
        <taxon>Stramenopiles</taxon>
        <taxon>Oomycota</taxon>
        <taxon>Peronosporomycetes</taxon>
        <taxon>Peronosporales</taxon>
        <taxon>Peronosporaceae</taxon>
        <taxon>Phytophthora</taxon>
    </lineage>
</organism>
<proteinExistence type="predicted"/>
<dbReference type="AlphaFoldDB" id="A0A9W7CZW6"/>
<name>A0A9W7CZW6_9STRA</name>
<dbReference type="EMBL" id="BSXT01001796">
    <property type="protein sequence ID" value="GMF45226.1"/>
    <property type="molecule type" value="Genomic_DNA"/>
</dbReference>
<dbReference type="OrthoDB" id="116425at2759"/>